<gene>
    <name evidence="2" type="ORF">SAMN04487940_112121</name>
</gene>
<reference evidence="2 3" key="1">
    <citation type="submission" date="2016-10" db="EMBL/GenBank/DDBJ databases">
        <authorList>
            <person name="Varghese N."/>
            <person name="Submissions S."/>
        </authorList>
    </citation>
    <scope>NUCLEOTIDE SEQUENCE [LARGE SCALE GENOMIC DNA]</scope>
    <source>
        <strain evidence="2 3">FF3</strain>
    </source>
</reference>
<dbReference type="GeneID" id="80819520"/>
<name>A0A975ZPI3_9RHOB</name>
<dbReference type="GO" id="GO:0003677">
    <property type="term" value="F:DNA binding"/>
    <property type="evidence" value="ECO:0007669"/>
    <property type="project" value="InterPro"/>
</dbReference>
<evidence type="ECO:0000259" key="1">
    <source>
        <dbReference type="Pfam" id="PF13411"/>
    </source>
</evidence>
<protein>
    <submittedName>
        <fullName evidence="2">MerR HTH family regulatory protein</fullName>
    </submittedName>
</protein>
<comment type="caution">
    <text evidence="2">The sequence shown here is derived from an EMBL/GenBank/DDBJ whole genome shotgun (WGS) entry which is preliminary data.</text>
</comment>
<evidence type="ECO:0000313" key="3">
    <source>
        <dbReference type="Proteomes" id="UP000182932"/>
    </source>
</evidence>
<dbReference type="Pfam" id="PF13411">
    <property type="entry name" value="MerR_1"/>
    <property type="match status" value="1"/>
</dbReference>
<organism evidence="2 3">
    <name type="scientific">Marinovum algicola</name>
    <dbReference type="NCBI Taxonomy" id="42444"/>
    <lineage>
        <taxon>Bacteria</taxon>
        <taxon>Pseudomonadati</taxon>
        <taxon>Pseudomonadota</taxon>
        <taxon>Alphaproteobacteria</taxon>
        <taxon>Rhodobacterales</taxon>
        <taxon>Roseobacteraceae</taxon>
        <taxon>Marinovum</taxon>
    </lineage>
</organism>
<feature type="domain" description="HTH merR-type" evidence="1">
    <location>
        <begin position="10"/>
        <end position="73"/>
    </location>
</feature>
<keyword evidence="3" id="KW-1185">Reference proteome</keyword>
<accession>A0A975ZPI3</accession>
<dbReference type="EMBL" id="FNYY01000012">
    <property type="protein sequence ID" value="SEJ87825.1"/>
    <property type="molecule type" value="Genomic_DNA"/>
</dbReference>
<dbReference type="GO" id="GO:0006355">
    <property type="term" value="P:regulation of DNA-templated transcription"/>
    <property type="evidence" value="ECO:0007669"/>
    <property type="project" value="InterPro"/>
</dbReference>
<dbReference type="RefSeq" id="WP_139211420.1">
    <property type="nucleotide sequence ID" value="NZ_FNYY01000012.1"/>
</dbReference>
<dbReference type="InterPro" id="IPR000551">
    <property type="entry name" value="MerR-type_HTH_dom"/>
</dbReference>
<evidence type="ECO:0000313" key="2">
    <source>
        <dbReference type="EMBL" id="SEJ87825.1"/>
    </source>
</evidence>
<dbReference type="Proteomes" id="UP000182932">
    <property type="component" value="Unassembled WGS sequence"/>
</dbReference>
<dbReference type="AlphaFoldDB" id="A0A975ZPI3"/>
<proteinExistence type="predicted"/>
<sequence>MLLDHTWKASAAAHNAGVTPNQLQIWLKRKLPLGTGIDGGGSQGSHRLFNFRNIMEFAVAHALTLQGFSVADAFSVAAKVAYTTTRERGLVLREAGFPFPECEGVSFLAITGGDALTSDVLTADRLMLHPALRGSADAVTLLNVSKVFRDVCNRIGDNPSEVLNAVYENYPRELADPAAQ</sequence>